<dbReference type="RefSeq" id="WP_114068456.1">
    <property type="nucleotide sequence ID" value="NZ_CP030850.1"/>
</dbReference>
<organism evidence="3 4">
    <name type="scientific">Runella rosea</name>
    <dbReference type="NCBI Taxonomy" id="2259595"/>
    <lineage>
        <taxon>Bacteria</taxon>
        <taxon>Pseudomonadati</taxon>
        <taxon>Bacteroidota</taxon>
        <taxon>Cytophagia</taxon>
        <taxon>Cytophagales</taxon>
        <taxon>Spirosomataceae</taxon>
        <taxon>Runella</taxon>
    </lineage>
</organism>
<name>A0A344TM17_9BACT</name>
<accession>A0A344TM17</accession>
<feature type="domain" description="UspA" evidence="2">
    <location>
        <begin position="1"/>
        <end position="146"/>
    </location>
</feature>
<gene>
    <name evidence="3" type="ORF">DR864_19070</name>
</gene>
<sequence length="280" mass="30708">MKKILVPTDFSGFAQSALEVAADIAFKTNAEIMLLHANEKMVTATPLAEYYLYDKAIEDEYLDMVTESLKKTLAEIAENGKFSRVKVKTAVIGGPMVSVIEDFVKDHAIDLVVMGTRGVSGMEEIIVGSNTEKVIRRVKCPVLAVPSPAVSFGKIVFPTTLKESQLPAFKAFAALQKIFSGEVSLLYINDPGNFKNTAAMEAQKDFLVKESGLKNATLFVSDTEVFNEEDAILDFAHQNHADLIVMGTHQRRGLAHFFMGSMTEDTVNHSDIPVLSLSIK</sequence>
<dbReference type="AlphaFoldDB" id="A0A344TM17"/>
<dbReference type="SUPFAM" id="SSF52402">
    <property type="entry name" value="Adenine nucleotide alpha hydrolases-like"/>
    <property type="match status" value="2"/>
</dbReference>
<proteinExistence type="inferred from homology"/>
<dbReference type="Pfam" id="PF00582">
    <property type="entry name" value="Usp"/>
    <property type="match status" value="2"/>
</dbReference>
<dbReference type="EMBL" id="CP030850">
    <property type="protein sequence ID" value="AXE19688.1"/>
    <property type="molecule type" value="Genomic_DNA"/>
</dbReference>
<dbReference type="Proteomes" id="UP000251993">
    <property type="component" value="Chromosome"/>
</dbReference>
<dbReference type="PANTHER" id="PTHR46268">
    <property type="entry name" value="STRESS RESPONSE PROTEIN NHAX"/>
    <property type="match status" value="1"/>
</dbReference>
<dbReference type="OrthoDB" id="1522603at2"/>
<reference evidence="3 4" key="1">
    <citation type="submission" date="2018-07" db="EMBL/GenBank/DDBJ databases">
        <title>Genome sequencing of Runella.</title>
        <authorList>
            <person name="Baek M.-G."/>
            <person name="Yi H."/>
        </authorList>
    </citation>
    <scope>NUCLEOTIDE SEQUENCE [LARGE SCALE GENOMIC DNA]</scope>
    <source>
        <strain evidence="3 4">HYN0085</strain>
    </source>
</reference>
<dbReference type="InterPro" id="IPR014729">
    <property type="entry name" value="Rossmann-like_a/b/a_fold"/>
</dbReference>
<keyword evidence="4" id="KW-1185">Reference proteome</keyword>
<feature type="domain" description="UspA" evidence="2">
    <location>
        <begin position="152"/>
        <end position="275"/>
    </location>
</feature>
<dbReference type="InterPro" id="IPR006016">
    <property type="entry name" value="UspA"/>
</dbReference>
<dbReference type="Gene3D" id="3.40.50.620">
    <property type="entry name" value="HUPs"/>
    <property type="match status" value="2"/>
</dbReference>
<comment type="similarity">
    <text evidence="1">Belongs to the universal stress protein A family.</text>
</comment>
<evidence type="ECO:0000313" key="4">
    <source>
        <dbReference type="Proteomes" id="UP000251993"/>
    </source>
</evidence>
<evidence type="ECO:0000259" key="2">
    <source>
        <dbReference type="Pfam" id="PF00582"/>
    </source>
</evidence>
<dbReference type="PRINTS" id="PR01438">
    <property type="entry name" value="UNVRSLSTRESS"/>
</dbReference>
<evidence type="ECO:0000256" key="1">
    <source>
        <dbReference type="ARBA" id="ARBA00008791"/>
    </source>
</evidence>
<dbReference type="CDD" id="cd00293">
    <property type="entry name" value="USP-like"/>
    <property type="match status" value="2"/>
</dbReference>
<dbReference type="PANTHER" id="PTHR46268:SF6">
    <property type="entry name" value="UNIVERSAL STRESS PROTEIN UP12"/>
    <property type="match status" value="1"/>
</dbReference>
<protein>
    <submittedName>
        <fullName evidence="3">Universal stress protein</fullName>
    </submittedName>
</protein>
<dbReference type="KEGG" id="run:DR864_19070"/>
<dbReference type="InterPro" id="IPR006015">
    <property type="entry name" value="Universal_stress_UspA"/>
</dbReference>
<evidence type="ECO:0000313" key="3">
    <source>
        <dbReference type="EMBL" id="AXE19688.1"/>
    </source>
</evidence>